<dbReference type="Proteomes" id="UP001205603">
    <property type="component" value="Unassembled WGS sequence"/>
</dbReference>
<evidence type="ECO:0000259" key="1">
    <source>
        <dbReference type="Pfam" id="PF00557"/>
    </source>
</evidence>
<dbReference type="Gene3D" id="3.40.350.10">
    <property type="entry name" value="Creatinase/prolidase N-terminal domain"/>
    <property type="match status" value="1"/>
</dbReference>
<dbReference type="Pfam" id="PF00557">
    <property type="entry name" value="Peptidase_M24"/>
    <property type="match status" value="1"/>
</dbReference>
<proteinExistence type="predicted"/>
<dbReference type="Pfam" id="PF01321">
    <property type="entry name" value="Creatinase_N"/>
    <property type="match status" value="1"/>
</dbReference>
<dbReference type="InterPro" id="IPR050659">
    <property type="entry name" value="Peptidase_M24B"/>
</dbReference>
<dbReference type="EMBL" id="JANDHW010000004">
    <property type="protein sequence ID" value="MCP9611482.1"/>
    <property type="molecule type" value="Genomic_DNA"/>
</dbReference>
<dbReference type="InterPro" id="IPR036005">
    <property type="entry name" value="Creatinase/aminopeptidase-like"/>
</dbReference>
<reference evidence="3 4" key="1">
    <citation type="submission" date="2022-07" db="EMBL/GenBank/DDBJ databases">
        <title>Fecal culturing of patients with breast cancer.</title>
        <authorList>
            <person name="Teng N.M.Y."/>
            <person name="Kiu R."/>
            <person name="Evans R."/>
            <person name="Baker D.J."/>
            <person name="Zenner C."/>
            <person name="Robinson S.D."/>
            <person name="Hall L.J."/>
        </authorList>
    </citation>
    <scope>NUCLEOTIDE SEQUENCE [LARGE SCALE GENOMIC DNA]</scope>
    <source>
        <strain evidence="3 4">LH1063</strain>
    </source>
</reference>
<dbReference type="InterPro" id="IPR029149">
    <property type="entry name" value="Creatin/AminoP/Spt16_N"/>
</dbReference>
<dbReference type="InterPro" id="IPR000994">
    <property type="entry name" value="Pept_M24"/>
</dbReference>
<protein>
    <submittedName>
        <fullName evidence="3">Xaa-Pro peptidase family protein</fullName>
    </submittedName>
</protein>
<evidence type="ECO:0000259" key="2">
    <source>
        <dbReference type="Pfam" id="PF01321"/>
    </source>
</evidence>
<name>A0ABT1MFT1_9BACT</name>
<gene>
    <name evidence="3" type="ORF">NMU02_05195</name>
</gene>
<dbReference type="PANTHER" id="PTHR46112">
    <property type="entry name" value="AMINOPEPTIDASE"/>
    <property type="match status" value="1"/>
</dbReference>
<feature type="domain" description="Creatinase N-terminal" evidence="2">
    <location>
        <begin position="13"/>
        <end position="131"/>
    </location>
</feature>
<dbReference type="SUPFAM" id="SSF53092">
    <property type="entry name" value="Creatinase/prolidase N-terminal domain"/>
    <property type="match status" value="1"/>
</dbReference>
<comment type="caution">
    <text evidence="3">The sequence shown here is derived from an EMBL/GenBank/DDBJ whole genome shotgun (WGS) entry which is preliminary data.</text>
</comment>
<sequence>MYTEQFLPEIELRKSKIQESLRMTKADAILINDNANLFYTSGRVFSGYTYVSARGEIYFFVRRPVGLKGDNVIYIRKPEDIPSEMQKHGIPLPEKLLLEDDSLTYNERLRLSAIFPNAAISNGTPLIRNVRTLKTPYELKLIRESGTKHAMMYHRIPMTYKEGMSDTEFSIELERLARLHGSLGIFRIFGSSMEIYMGSLIAGDNADVPSPYDFAMGGAGNSTSLPVGSSGMLIRPGMTVMVDMGGNFTGYMSDMTRVFSLGEIPELALNAHQVALNIEKTIAGKAKPGVAAKDLYNLAVEMAEQAGLSEYFMGHRQQAGFIGHGIGIEINERPVLAPRSKDILQENMVFALEPKFVIPHVGAVGVENTFIVTRNGVEKVTNCTEEIVSLD</sequence>
<accession>A0ABT1MFT1</accession>
<dbReference type="Gene3D" id="3.90.230.10">
    <property type="entry name" value="Creatinase/methionine aminopeptidase superfamily"/>
    <property type="match status" value="1"/>
</dbReference>
<feature type="domain" description="Peptidase M24" evidence="1">
    <location>
        <begin position="141"/>
        <end position="373"/>
    </location>
</feature>
<dbReference type="SUPFAM" id="SSF55920">
    <property type="entry name" value="Creatinase/aminopeptidase"/>
    <property type="match status" value="1"/>
</dbReference>
<dbReference type="InterPro" id="IPR000587">
    <property type="entry name" value="Creatinase_N"/>
</dbReference>
<evidence type="ECO:0000313" key="4">
    <source>
        <dbReference type="Proteomes" id="UP001205603"/>
    </source>
</evidence>
<evidence type="ECO:0000313" key="3">
    <source>
        <dbReference type="EMBL" id="MCP9611482.1"/>
    </source>
</evidence>
<dbReference type="PANTHER" id="PTHR46112:SF2">
    <property type="entry name" value="XAA-PRO AMINOPEPTIDASE P-RELATED"/>
    <property type="match status" value="1"/>
</dbReference>
<organism evidence="3 4">
    <name type="scientific">Coprobacter tertius</name>
    <dbReference type="NCBI Taxonomy" id="2944915"/>
    <lineage>
        <taxon>Bacteria</taxon>
        <taxon>Pseudomonadati</taxon>
        <taxon>Bacteroidota</taxon>
        <taxon>Bacteroidia</taxon>
        <taxon>Bacteroidales</taxon>
        <taxon>Barnesiellaceae</taxon>
        <taxon>Coprobacter</taxon>
    </lineage>
</organism>
<dbReference type="RefSeq" id="WP_255026301.1">
    <property type="nucleotide sequence ID" value="NZ_JANDHW010000004.1"/>
</dbReference>
<dbReference type="CDD" id="cd01066">
    <property type="entry name" value="APP_MetAP"/>
    <property type="match status" value="1"/>
</dbReference>
<keyword evidence="4" id="KW-1185">Reference proteome</keyword>